<accession>A0A0B1YR73</accession>
<dbReference type="EMBL" id="JQGJ01000052">
    <property type="protein sequence ID" value="KHK61164.1"/>
    <property type="molecule type" value="Genomic_DNA"/>
</dbReference>
<protein>
    <submittedName>
        <fullName evidence="2">Uncharacterized protein</fullName>
    </submittedName>
</protein>
<proteinExistence type="predicted"/>
<reference evidence="3" key="1">
    <citation type="submission" date="2015-03" db="EMBL/GenBank/DDBJ databases">
        <title>Pseudomonas frederiksbergensis hydrocarbon degrader.</title>
        <authorList>
            <person name="Brown L.M."/>
            <person name="Ruiz O.N."/>
            <person name="Mueller S."/>
            <person name="Gunasekera T.S."/>
        </authorList>
    </citation>
    <scope>NUCLEOTIDE SEQUENCE [LARGE SCALE GENOMIC DNA]</scope>
    <source>
        <strain evidence="3">SI8</strain>
    </source>
</reference>
<dbReference type="AlphaFoldDB" id="A0A0B1YR73"/>
<evidence type="ECO:0000313" key="2">
    <source>
        <dbReference type="EMBL" id="KHK61164.1"/>
    </source>
</evidence>
<dbReference type="RefSeq" id="WP_039594726.1">
    <property type="nucleotide sequence ID" value="NZ_JQGJ02000049.1"/>
</dbReference>
<evidence type="ECO:0000256" key="1">
    <source>
        <dbReference type="SAM" id="MobiDB-lite"/>
    </source>
</evidence>
<sequence>MEQLRKCEQGQTAHDNAVQKHPAESELEAAGLGYPLSKEQAVLFWHQGFHPDQQRPVAHRLINAEGEVMTDWHDGPPPDHFIDLCGVAMAGTRVELAYATLPPARDELIIAAEAIERVVHYVVSKADQDVLRLIAQEKRREALADKIGHGQASG</sequence>
<dbReference type="OrthoDB" id="7033817at2"/>
<comment type="caution">
    <text evidence="2">The sequence shown here is derived from an EMBL/GenBank/DDBJ whole genome shotgun (WGS) entry which is preliminary data.</text>
</comment>
<dbReference type="Proteomes" id="UP000030949">
    <property type="component" value="Unassembled WGS sequence"/>
</dbReference>
<feature type="region of interest" description="Disordered" evidence="1">
    <location>
        <begin position="1"/>
        <end position="24"/>
    </location>
</feature>
<organism evidence="2 3">
    <name type="scientific">Pseudomonas frederiksbergensis</name>
    <dbReference type="NCBI Taxonomy" id="104087"/>
    <lineage>
        <taxon>Bacteria</taxon>
        <taxon>Pseudomonadati</taxon>
        <taxon>Pseudomonadota</taxon>
        <taxon>Gammaproteobacteria</taxon>
        <taxon>Pseudomonadales</taxon>
        <taxon>Pseudomonadaceae</taxon>
        <taxon>Pseudomonas</taxon>
    </lineage>
</organism>
<name>A0A0B1YR73_9PSED</name>
<gene>
    <name evidence="2" type="ORF">JZ00_30165</name>
</gene>
<evidence type="ECO:0000313" key="3">
    <source>
        <dbReference type="Proteomes" id="UP000030949"/>
    </source>
</evidence>